<dbReference type="Proteomes" id="UP000242754">
    <property type="component" value="Unassembled WGS sequence"/>
</dbReference>
<proteinExistence type="predicted"/>
<dbReference type="EMBL" id="FJNE01000001">
    <property type="protein sequence ID" value="CZQ83878.1"/>
    <property type="molecule type" value="Genomic_DNA"/>
</dbReference>
<reference evidence="1 2" key="1">
    <citation type="submission" date="2016-02" db="EMBL/GenBank/DDBJ databases">
        <authorList>
            <person name="Wen L."/>
            <person name="He K."/>
            <person name="Yang H."/>
        </authorList>
    </citation>
    <scope>NUCLEOTIDE SEQUENCE [LARGE SCALE GENOMIC DNA]</scope>
    <source>
        <strain evidence="1">Trichococcus palustris</strain>
    </source>
</reference>
<dbReference type="AlphaFoldDB" id="A0A143YAA7"/>
<organism evidence="1 2">
    <name type="scientific">Trichococcus palustris</name>
    <dbReference type="NCBI Taxonomy" id="140314"/>
    <lineage>
        <taxon>Bacteria</taxon>
        <taxon>Bacillati</taxon>
        <taxon>Bacillota</taxon>
        <taxon>Bacilli</taxon>
        <taxon>Lactobacillales</taxon>
        <taxon>Carnobacteriaceae</taxon>
        <taxon>Trichococcus</taxon>
    </lineage>
</organism>
<accession>A0A143YAA7</accession>
<name>A0A143YAA7_9LACT</name>
<gene>
    <name evidence="1" type="ORF">Tpal_498</name>
</gene>
<evidence type="ECO:0000313" key="1">
    <source>
        <dbReference type="EMBL" id="CZQ83878.1"/>
    </source>
</evidence>
<sequence length="38" mass="4584">MKHFITKYAEDGKRFAESWLQIDAFGRSFCFNKKKIEI</sequence>
<protein>
    <submittedName>
        <fullName evidence="1">Uncharacterized protein</fullName>
    </submittedName>
</protein>
<keyword evidence="2" id="KW-1185">Reference proteome</keyword>
<evidence type="ECO:0000313" key="2">
    <source>
        <dbReference type="Proteomes" id="UP000242754"/>
    </source>
</evidence>